<evidence type="ECO:0000313" key="2">
    <source>
        <dbReference type="EMBL" id="KAL0079686.1"/>
    </source>
</evidence>
<keyword evidence="3" id="KW-1185">Reference proteome</keyword>
<name>A0ABR3AQ75_PHYBL</name>
<feature type="compositionally biased region" description="Polar residues" evidence="1">
    <location>
        <begin position="60"/>
        <end position="70"/>
    </location>
</feature>
<feature type="compositionally biased region" description="Gly residues" evidence="1">
    <location>
        <begin position="79"/>
        <end position="106"/>
    </location>
</feature>
<dbReference type="Proteomes" id="UP001448207">
    <property type="component" value="Unassembled WGS sequence"/>
</dbReference>
<proteinExistence type="predicted"/>
<comment type="caution">
    <text evidence="2">The sequence shown here is derived from an EMBL/GenBank/DDBJ whole genome shotgun (WGS) entry which is preliminary data.</text>
</comment>
<protein>
    <submittedName>
        <fullName evidence="2">Uncharacterized protein</fullName>
    </submittedName>
</protein>
<evidence type="ECO:0000313" key="3">
    <source>
        <dbReference type="Proteomes" id="UP001448207"/>
    </source>
</evidence>
<dbReference type="EMBL" id="JBCLYO010000021">
    <property type="protein sequence ID" value="KAL0079686.1"/>
    <property type="molecule type" value="Genomic_DNA"/>
</dbReference>
<feature type="compositionally biased region" description="Low complexity" evidence="1">
    <location>
        <begin position="111"/>
        <end position="122"/>
    </location>
</feature>
<feature type="region of interest" description="Disordered" evidence="1">
    <location>
        <begin position="58"/>
        <end position="137"/>
    </location>
</feature>
<reference evidence="2 3" key="1">
    <citation type="submission" date="2024-04" db="EMBL/GenBank/DDBJ databases">
        <title>Symmetric and asymmetric DNA N6-adenine methylation regulates different biological responses in Mucorales.</title>
        <authorList>
            <consortium name="Lawrence Berkeley National Laboratory"/>
            <person name="Lax C."/>
            <person name="Mondo S.J."/>
            <person name="Osorio-Concepcion M."/>
            <person name="Muszewska A."/>
            <person name="Corrochano-Luque M."/>
            <person name="Gutierrez G."/>
            <person name="Riley R."/>
            <person name="Lipzen A."/>
            <person name="Guo J."/>
            <person name="Hundley H."/>
            <person name="Amirebrahimi M."/>
            <person name="Ng V."/>
            <person name="Lorenzo-Gutierrez D."/>
            <person name="Binder U."/>
            <person name="Yang J."/>
            <person name="Song Y."/>
            <person name="Canovas D."/>
            <person name="Navarro E."/>
            <person name="Freitag M."/>
            <person name="Gabaldon T."/>
            <person name="Grigoriev I.V."/>
            <person name="Corrochano L.M."/>
            <person name="Nicolas F.E."/>
            <person name="Garre V."/>
        </authorList>
    </citation>
    <scope>NUCLEOTIDE SEQUENCE [LARGE SCALE GENOMIC DNA]</scope>
    <source>
        <strain evidence="2 3">L51</strain>
    </source>
</reference>
<sequence>MPTQPANQFAIQKEAAARKIVNNPLKRKFEFGFTQNSPYSSSSASSYSAISSSGIPMVITSKTNPQNNKQSSSYSSSGVGVGSISGPGGGSGGGSGSGSGSDGGGTNPNPSKKAATAKTKSSGLPPDQPESLSDRGRIIILNVEPTSKKPRVICRTPAGDIVLGHPNEFDEACHSQHVNRSDDLHVRNYNKVPYFVCRDGNHWKIIGPVSRIEPVVRDFILKKGSSQVPEL</sequence>
<gene>
    <name evidence="2" type="ORF">J3Q64DRAFT_1760867</name>
</gene>
<organism evidence="2 3">
    <name type="scientific">Phycomyces blakesleeanus</name>
    <dbReference type="NCBI Taxonomy" id="4837"/>
    <lineage>
        <taxon>Eukaryota</taxon>
        <taxon>Fungi</taxon>
        <taxon>Fungi incertae sedis</taxon>
        <taxon>Mucoromycota</taxon>
        <taxon>Mucoromycotina</taxon>
        <taxon>Mucoromycetes</taxon>
        <taxon>Mucorales</taxon>
        <taxon>Phycomycetaceae</taxon>
        <taxon>Phycomyces</taxon>
    </lineage>
</organism>
<accession>A0ABR3AQ75</accession>
<evidence type="ECO:0000256" key="1">
    <source>
        <dbReference type="SAM" id="MobiDB-lite"/>
    </source>
</evidence>